<sequence>MSPHRVRHSSITAALDATGGDVRRVQKLSRHNDVNILMAYDDNRQNAQGEITNLLDDLL</sequence>
<dbReference type="GO" id="GO:0015074">
    <property type="term" value="P:DNA integration"/>
    <property type="evidence" value="ECO:0007669"/>
    <property type="project" value="InterPro"/>
</dbReference>
<comment type="caution">
    <text evidence="2">The sequence shown here is derived from an EMBL/GenBank/DDBJ whole genome shotgun (WGS) entry which is preliminary data.</text>
</comment>
<keyword evidence="1" id="KW-0233">DNA recombination</keyword>
<evidence type="ECO:0000256" key="1">
    <source>
        <dbReference type="ARBA" id="ARBA00023172"/>
    </source>
</evidence>
<dbReference type="Gene3D" id="1.10.443.10">
    <property type="entry name" value="Intergrase catalytic core"/>
    <property type="match status" value="1"/>
</dbReference>
<gene>
    <name evidence="2" type="primary">xerC_3</name>
    <name evidence="2" type="ORF">PA905_48130</name>
</gene>
<dbReference type="GO" id="GO:0003677">
    <property type="term" value="F:DNA binding"/>
    <property type="evidence" value="ECO:0007669"/>
    <property type="project" value="InterPro"/>
</dbReference>
<dbReference type="Proteomes" id="UP000299794">
    <property type="component" value="Unassembled WGS sequence"/>
</dbReference>
<name>A0A479ZPM8_PLAAG</name>
<evidence type="ECO:0000313" key="2">
    <source>
        <dbReference type="EMBL" id="GCL34447.1"/>
    </source>
</evidence>
<dbReference type="GO" id="GO:0006310">
    <property type="term" value="P:DNA recombination"/>
    <property type="evidence" value="ECO:0007669"/>
    <property type="project" value="UniProtKB-KW"/>
</dbReference>
<protein>
    <submittedName>
        <fullName evidence="2">Tyrosine recombinase</fullName>
    </submittedName>
</protein>
<proteinExistence type="predicted"/>
<reference evidence="3" key="1">
    <citation type="submission" date="2019-02" db="EMBL/GenBank/DDBJ databases">
        <title>Draft genome sequence of Planktothrix agardhii NIES-905.</title>
        <authorList>
            <person name="Yamaguchi H."/>
            <person name="Suzuki S."/>
            <person name="Kawachi M."/>
        </authorList>
    </citation>
    <scope>NUCLEOTIDE SEQUENCE [LARGE SCALE GENOMIC DNA]</scope>
    <source>
        <strain evidence="3">CCAP 1459/11A</strain>
    </source>
</reference>
<dbReference type="EMBL" id="BJCD01000009">
    <property type="protein sequence ID" value="GCL34447.1"/>
    <property type="molecule type" value="Genomic_DNA"/>
</dbReference>
<accession>A0A479ZPM8</accession>
<dbReference type="InterPro" id="IPR011010">
    <property type="entry name" value="DNA_brk_join_enz"/>
</dbReference>
<dbReference type="SUPFAM" id="SSF56349">
    <property type="entry name" value="DNA breaking-rejoining enzymes"/>
    <property type="match status" value="1"/>
</dbReference>
<evidence type="ECO:0000313" key="3">
    <source>
        <dbReference type="Proteomes" id="UP000299794"/>
    </source>
</evidence>
<dbReference type="AlphaFoldDB" id="A0A479ZPM8"/>
<organism evidence="2 3">
    <name type="scientific">Planktothrix agardhii CCAP 1459/11A</name>
    <dbReference type="NCBI Taxonomy" id="282420"/>
    <lineage>
        <taxon>Bacteria</taxon>
        <taxon>Bacillati</taxon>
        <taxon>Cyanobacteriota</taxon>
        <taxon>Cyanophyceae</taxon>
        <taxon>Oscillatoriophycideae</taxon>
        <taxon>Oscillatoriales</taxon>
        <taxon>Microcoleaceae</taxon>
        <taxon>Planktothrix</taxon>
    </lineage>
</organism>
<dbReference type="InterPro" id="IPR013762">
    <property type="entry name" value="Integrase-like_cat_sf"/>
</dbReference>